<dbReference type="Proteomes" id="UP001471651">
    <property type="component" value="Unassembled WGS sequence"/>
</dbReference>
<evidence type="ECO:0000313" key="5">
    <source>
        <dbReference type="Proteomes" id="UP001471651"/>
    </source>
</evidence>
<organism evidence="2 4">
    <name type="scientific">Marinomonas primoryensis</name>
    <dbReference type="NCBI Taxonomy" id="178399"/>
    <lineage>
        <taxon>Bacteria</taxon>
        <taxon>Pseudomonadati</taxon>
        <taxon>Pseudomonadota</taxon>
        <taxon>Gammaproteobacteria</taxon>
        <taxon>Oceanospirillales</taxon>
        <taxon>Oceanospirillaceae</taxon>
        <taxon>Marinomonas</taxon>
    </lineage>
</organism>
<keyword evidence="5" id="KW-1185">Reference proteome</keyword>
<proteinExistence type="predicted"/>
<dbReference type="EMBL" id="JBDYKN010000018">
    <property type="protein sequence ID" value="MEP7730923.1"/>
    <property type="molecule type" value="Genomic_DNA"/>
</dbReference>
<dbReference type="AlphaFoldDB" id="A0A2Z4PTB2"/>
<evidence type="ECO:0000256" key="1">
    <source>
        <dbReference type="SAM" id="SignalP"/>
    </source>
</evidence>
<dbReference type="RefSeq" id="WP_112138599.1">
    <property type="nucleotide sequence ID" value="NZ_CAXBEN010000022.1"/>
</dbReference>
<evidence type="ECO:0000313" key="2">
    <source>
        <dbReference type="EMBL" id="AWY00723.1"/>
    </source>
</evidence>
<accession>A0A2Z4PTB2</accession>
<evidence type="ECO:0000313" key="4">
    <source>
        <dbReference type="Proteomes" id="UP000249898"/>
    </source>
</evidence>
<sequence length="101" mass="11488">MKMQLLMIIAVILSSLLTISQRANAQEVNQFRWLEPTVEEKCDEVVVPDQENGSDNVCTTFFAFYTDIYAVTFTAIRPYRFPIVANVSDNINPRAPPFSLI</sequence>
<keyword evidence="1" id="KW-0732">Signal</keyword>
<reference evidence="2 4" key="1">
    <citation type="submission" date="2016-06" db="EMBL/GenBank/DDBJ databases">
        <title>The sequenced genome of the ice-adhering bacterium Marinomonas primoryensis, from Antarctica.</title>
        <authorList>
            <person name="Graham L."/>
            <person name="Vance T.D.R."/>
            <person name="Davies P.L."/>
        </authorList>
    </citation>
    <scope>NUCLEOTIDE SEQUENCE [LARGE SCALE GENOMIC DNA]</scope>
    <source>
        <strain evidence="2 4">AceL</strain>
    </source>
</reference>
<feature type="signal peptide" evidence="1">
    <location>
        <begin position="1"/>
        <end position="25"/>
    </location>
</feature>
<dbReference type="Proteomes" id="UP000249898">
    <property type="component" value="Chromosome"/>
</dbReference>
<protein>
    <submittedName>
        <fullName evidence="2">Uncharacterized protein</fullName>
    </submittedName>
</protein>
<evidence type="ECO:0000313" key="3">
    <source>
        <dbReference type="EMBL" id="MEP7730923.1"/>
    </source>
</evidence>
<name>A0A2Z4PTB2_9GAMM</name>
<gene>
    <name evidence="2" type="ORF">A8139_12610</name>
    <name evidence="3" type="ORF">ABKW32_15810</name>
</gene>
<feature type="chain" id="PRO_5016461735" evidence="1">
    <location>
        <begin position="26"/>
        <end position="101"/>
    </location>
</feature>
<reference evidence="3 5" key="2">
    <citation type="submission" date="2024-05" db="EMBL/GenBank/DDBJ databases">
        <authorList>
            <person name="Busch G.E."/>
            <person name="Sharma I."/>
        </authorList>
    </citation>
    <scope>NUCLEOTIDE SEQUENCE [LARGE SCALE GENOMIC DNA]</scope>
    <source>
        <strain evidence="3 5">23GB23</strain>
    </source>
</reference>
<dbReference type="OrthoDB" id="6106425at2"/>
<dbReference type="EMBL" id="CP016181">
    <property type="protein sequence ID" value="AWY00723.1"/>
    <property type="molecule type" value="Genomic_DNA"/>
</dbReference>